<evidence type="ECO:0000259" key="12">
    <source>
        <dbReference type="PROSITE" id="PS50893"/>
    </source>
</evidence>
<dbReference type="Proteomes" id="UP000462621">
    <property type="component" value="Unassembled WGS sequence"/>
</dbReference>
<feature type="domain" description="ABC transporter" evidence="12">
    <location>
        <begin position="13"/>
        <end position="252"/>
    </location>
</feature>
<keyword evidence="1 11" id="KW-0813">Transport</keyword>
<dbReference type="PANTHER" id="PTHR43776:SF7">
    <property type="entry name" value="D,D-DIPEPTIDE TRANSPORT ATP-BINDING PROTEIN DDPF-RELATED"/>
    <property type="match status" value="1"/>
</dbReference>
<reference evidence="13 14" key="1">
    <citation type="submission" date="2019-10" db="EMBL/GenBank/DDBJ databases">
        <title>Vibrio sp. nov. isolated from a shrimp pond.</title>
        <authorList>
            <person name="Gomez-Gil B."/>
            <person name="Enciso-Ibarra J."/>
            <person name="Enciso-Ibarra K."/>
            <person name="Bolan-Mejia C."/>
        </authorList>
    </citation>
    <scope>NUCLEOTIDE SEQUENCE [LARGE SCALE GENOMIC DNA]</scope>
    <source>
        <strain evidence="13 14">CAIM 722</strain>
    </source>
</reference>
<keyword evidence="2 11" id="KW-1003">Cell membrane</keyword>
<dbReference type="EMBL" id="WEKT01000065">
    <property type="protein sequence ID" value="MZI95665.1"/>
    <property type="molecule type" value="Genomic_DNA"/>
</dbReference>
<keyword evidence="9 11" id="KW-0921">Nickel transport</keyword>
<evidence type="ECO:0000256" key="4">
    <source>
        <dbReference type="ARBA" id="ARBA00022596"/>
    </source>
</evidence>
<protein>
    <recommendedName>
        <fullName evidence="11">Nickel import ATP-binding protein NikE</fullName>
        <ecNumber evidence="11">7.2.2.11</ecNumber>
    </recommendedName>
</protein>
<keyword evidence="7 11" id="KW-1278">Translocase</keyword>
<comment type="subcellular location">
    <subcellularLocation>
        <location evidence="11">Cell inner membrane</location>
        <topology evidence="11">Peripheral membrane protein</topology>
    </subcellularLocation>
</comment>
<comment type="function">
    <text evidence="11">Part of the ABC transporter complex NikABCDE involved in nickel import. Responsible for energy coupling to the transport system.</text>
</comment>
<evidence type="ECO:0000256" key="1">
    <source>
        <dbReference type="ARBA" id="ARBA00022448"/>
    </source>
</evidence>
<keyword evidence="5 11" id="KW-0547">Nucleotide-binding</keyword>
<comment type="similarity">
    <text evidence="11">Belongs to the ABC transporter superfamily. Nickel importer (TC 3.A.1.5.3) family.</text>
</comment>
<accession>A0A7X4RWS3</accession>
<dbReference type="GO" id="GO:0015413">
    <property type="term" value="F:ABC-type nickel transporter activity"/>
    <property type="evidence" value="ECO:0007669"/>
    <property type="project" value="UniProtKB-UniRule"/>
</dbReference>
<evidence type="ECO:0000313" key="13">
    <source>
        <dbReference type="EMBL" id="MZI95665.1"/>
    </source>
</evidence>
<dbReference type="InterPro" id="IPR050319">
    <property type="entry name" value="ABC_transp_ATP-bind"/>
</dbReference>
<dbReference type="EC" id="7.2.2.11" evidence="11"/>
<dbReference type="GO" id="GO:0005524">
    <property type="term" value="F:ATP binding"/>
    <property type="evidence" value="ECO:0007669"/>
    <property type="project" value="UniProtKB-UniRule"/>
</dbReference>
<proteinExistence type="inferred from homology"/>
<dbReference type="GO" id="GO:0016887">
    <property type="term" value="F:ATP hydrolysis activity"/>
    <property type="evidence" value="ECO:0007669"/>
    <property type="project" value="InterPro"/>
</dbReference>
<dbReference type="CDD" id="cd03257">
    <property type="entry name" value="ABC_NikE_OppD_transporters"/>
    <property type="match status" value="1"/>
</dbReference>
<keyword evidence="4 11" id="KW-0533">Nickel</keyword>
<keyword evidence="8 11" id="KW-0406">Ion transport</keyword>
<dbReference type="NCBIfam" id="NF007739">
    <property type="entry name" value="PRK10419.1"/>
    <property type="match status" value="1"/>
</dbReference>
<evidence type="ECO:0000256" key="10">
    <source>
        <dbReference type="ARBA" id="ARBA00023136"/>
    </source>
</evidence>
<evidence type="ECO:0000256" key="6">
    <source>
        <dbReference type="ARBA" id="ARBA00022840"/>
    </source>
</evidence>
<sequence>MTLLSTYYVSHGYQRFSLLGKKPYQPVLKEINIHLYPNESAALLGNSGCGKSTLARMLCGLEIPKEGEIIFEGRTTKQMNRTQRQAMHRDIQMVLQDSVSAVNPRKTVASIIQEPLKYLTSMSKSERMDRTIQLLNQVGLPDSMLNKRPPQISGGQLQRVCIARALASKPKLIILDEALSNLDLVLQIKMVDMLKEIQHQTGIAWLLITHDIRLAKQFCQRILVMNNGSIAKEADMKADLCFLHPAAQELEYAILPPLPAILTE</sequence>
<evidence type="ECO:0000256" key="9">
    <source>
        <dbReference type="ARBA" id="ARBA00023112"/>
    </source>
</evidence>
<keyword evidence="6 11" id="KW-0067">ATP-binding</keyword>
<dbReference type="InterPro" id="IPR027417">
    <property type="entry name" value="P-loop_NTPase"/>
</dbReference>
<dbReference type="PROSITE" id="PS00211">
    <property type="entry name" value="ABC_TRANSPORTER_1"/>
    <property type="match status" value="1"/>
</dbReference>
<dbReference type="GO" id="GO:0005886">
    <property type="term" value="C:plasma membrane"/>
    <property type="evidence" value="ECO:0007669"/>
    <property type="project" value="UniProtKB-SubCell"/>
</dbReference>
<dbReference type="Pfam" id="PF00005">
    <property type="entry name" value="ABC_tran"/>
    <property type="match status" value="1"/>
</dbReference>
<evidence type="ECO:0000256" key="3">
    <source>
        <dbReference type="ARBA" id="ARBA00022519"/>
    </source>
</evidence>
<dbReference type="InterPro" id="IPR003593">
    <property type="entry name" value="AAA+_ATPase"/>
</dbReference>
<evidence type="ECO:0000256" key="2">
    <source>
        <dbReference type="ARBA" id="ARBA00022475"/>
    </source>
</evidence>
<evidence type="ECO:0000313" key="14">
    <source>
        <dbReference type="Proteomes" id="UP000462621"/>
    </source>
</evidence>
<dbReference type="AlphaFoldDB" id="A0A7X4RWS3"/>
<keyword evidence="3 11" id="KW-0997">Cell inner membrane</keyword>
<keyword evidence="14" id="KW-1185">Reference proteome</keyword>
<dbReference type="InterPro" id="IPR003439">
    <property type="entry name" value="ABC_transporter-like_ATP-bd"/>
</dbReference>
<dbReference type="PANTHER" id="PTHR43776">
    <property type="entry name" value="TRANSPORT ATP-BINDING PROTEIN"/>
    <property type="match status" value="1"/>
</dbReference>
<gene>
    <name evidence="13" type="primary">nikE</name>
    <name evidence="13" type="ORF">F9817_21010</name>
</gene>
<evidence type="ECO:0000256" key="8">
    <source>
        <dbReference type="ARBA" id="ARBA00023065"/>
    </source>
</evidence>
<comment type="subunit">
    <text evidence="11">The complex is composed of two ATP-binding proteins (NikD and NikE), two transmembrane proteins (NikB and NikC) and a solute-binding protein (NikA).</text>
</comment>
<dbReference type="NCBIfam" id="TIGR02769">
    <property type="entry name" value="nickel_nikE"/>
    <property type="match status" value="1"/>
</dbReference>
<dbReference type="InterPro" id="IPR014137">
    <property type="entry name" value="Nickel_NikE"/>
</dbReference>
<evidence type="ECO:0000256" key="7">
    <source>
        <dbReference type="ARBA" id="ARBA00022967"/>
    </source>
</evidence>
<comment type="caution">
    <text evidence="13">The sequence shown here is derived from an EMBL/GenBank/DDBJ whole genome shotgun (WGS) entry which is preliminary data.</text>
</comment>
<dbReference type="Gene3D" id="3.40.50.300">
    <property type="entry name" value="P-loop containing nucleotide triphosphate hydrolases"/>
    <property type="match status" value="1"/>
</dbReference>
<dbReference type="SUPFAM" id="SSF52540">
    <property type="entry name" value="P-loop containing nucleoside triphosphate hydrolases"/>
    <property type="match status" value="1"/>
</dbReference>
<dbReference type="InterPro" id="IPR017871">
    <property type="entry name" value="ABC_transporter-like_CS"/>
</dbReference>
<dbReference type="GO" id="GO:0016151">
    <property type="term" value="F:nickel cation binding"/>
    <property type="evidence" value="ECO:0007669"/>
    <property type="project" value="UniProtKB-UniRule"/>
</dbReference>
<evidence type="ECO:0000256" key="5">
    <source>
        <dbReference type="ARBA" id="ARBA00022741"/>
    </source>
</evidence>
<organism evidence="13 14">
    <name type="scientific">Vibrio eleionomae</name>
    <dbReference type="NCBI Taxonomy" id="2653505"/>
    <lineage>
        <taxon>Bacteria</taxon>
        <taxon>Pseudomonadati</taxon>
        <taxon>Pseudomonadota</taxon>
        <taxon>Gammaproteobacteria</taxon>
        <taxon>Vibrionales</taxon>
        <taxon>Vibrionaceae</taxon>
        <taxon>Vibrio</taxon>
    </lineage>
</organism>
<dbReference type="PROSITE" id="PS50893">
    <property type="entry name" value="ABC_TRANSPORTER_2"/>
    <property type="match status" value="1"/>
</dbReference>
<name>A0A7X4RWS3_9VIBR</name>
<dbReference type="SMART" id="SM00382">
    <property type="entry name" value="AAA"/>
    <property type="match status" value="1"/>
</dbReference>
<comment type="catalytic activity">
    <reaction evidence="11">
        <text>Ni(2+)(out) + ATP + H2O = Ni(2+)(in) + ADP + phosphate + H(+)</text>
        <dbReference type="Rhea" id="RHEA:15557"/>
        <dbReference type="ChEBI" id="CHEBI:15377"/>
        <dbReference type="ChEBI" id="CHEBI:15378"/>
        <dbReference type="ChEBI" id="CHEBI:30616"/>
        <dbReference type="ChEBI" id="CHEBI:43474"/>
        <dbReference type="ChEBI" id="CHEBI:49786"/>
        <dbReference type="ChEBI" id="CHEBI:456216"/>
        <dbReference type="EC" id="7.2.2.11"/>
    </reaction>
</comment>
<evidence type="ECO:0000256" key="11">
    <source>
        <dbReference type="RuleBase" id="RU369064"/>
    </source>
</evidence>
<keyword evidence="10 11" id="KW-0472">Membrane</keyword>